<evidence type="ECO:0000313" key="2">
    <source>
        <dbReference type="Proteomes" id="UP001057291"/>
    </source>
</evidence>
<gene>
    <name evidence="1" type="ORF">DNHGIG_10300</name>
</gene>
<proteinExistence type="predicted"/>
<dbReference type="EMBL" id="BOQE01000001">
    <property type="protein sequence ID" value="GIM45481.1"/>
    <property type="molecule type" value="Genomic_DNA"/>
</dbReference>
<name>A0AAV4LCK3_9BACL</name>
<comment type="caution">
    <text evidence="1">The sequence shown here is derived from an EMBL/GenBank/DDBJ whole genome shotgun (WGS) entry which is preliminary data.</text>
</comment>
<dbReference type="Gene3D" id="3.90.228.10">
    <property type="match status" value="1"/>
</dbReference>
<dbReference type="SUPFAM" id="SSF56399">
    <property type="entry name" value="ADP-ribosylation"/>
    <property type="match status" value="1"/>
</dbReference>
<dbReference type="AlphaFoldDB" id="A0AAV4LCK3"/>
<protein>
    <submittedName>
        <fullName evidence="1">Uncharacterized protein</fullName>
    </submittedName>
</protein>
<organism evidence="1 2">
    <name type="scientific">Collibacillus ludicampi</name>
    <dbReference type="NCBI Taxonomy" id="2771369"/>
    <lineage>
        <taxon>Bacteria</taxon>
        <taxon>Bacillati</taxon>
        <taxon>Bacillota</taxon>
        <taxon>Bacilli</taxon>
        <taxon>Bacillales</taxon>
        <taxon>Alicyclobacillaceae</taxon>
        <taxon>Collibacillus</taxon>
    </lineage>
</organism>
<accession>A0AAV4LCK3</accession>
<sequence length="77" mass="9040">MFLDIEHEISAFHGTDEESAINICSSGFQIPKVIRDDHWLGPGVYFFRDDYIQARIWGKTKIERTPELHGKKLLFFK</sequence>
<dbReference type="Proteomes" id="UP001057291">
    <property type="component" value="Unassembled WGS sequence"/>
</dbReference>
<evidence type="ECO:0000313" key="1">
    <source>
        <dbReference type="EMBL" id="GIM45481.1"/>
    </source>
</evidence>
<dbReference type="RefSeq" id="WP_282198679.1">
    <property type="nucleotide sequence ID" value="NZ_BOQE01000001.1"/>
</dbReference>
<keyword evidence="2" id="KW-1185">Reference proteome</keyword>
<reference evidence="1" key="1">
    <citation type="journal article" date="2023" name="Int. J. Syst. Evol. Microbiol.">
        <title>Collibacillus ludicampi gen. nov., sp. nov., a new soil bacterium of the family Alicyclobacillaceae.</title>
        <authorList>
            <person name="Jojima T."/>
            <person name="Ioku Y."/>
            <person name="Fukuta Y."/>
            <person name="Shirasaka N."/>
            <person name="Matsumura Y."/>
            <person name="Mori M."/>
        </authorList>
    </citation>
    <scope>NUCLEOTIDE SEQUENCE</scope>
    <source>
        <strain evidence="1">TP075</strain>
    </source>
</reference>